<dbReference type="Proteomes" id="UP000306319">
    <property type="component" value="Unassembled WGS sequence"/>
</dbReference>
<comment type="caution">
    <text evidence="1">The sequence shown here is derived from an EMBL/GenBank/DDBJ whole genome shotgun (WGS) entry which is preliminary data.</text>
</comment>
<keyword evidence="2" id="KW-1185">Reference proteome</keyword>
<evidence type="ECO:0000313" key="2">
    <source>
        <dbReference type="Proteomes" id="UP000306319"/>
    </source>
</evidence>
<dbReference type="EMBL" id="SRYB01000006">
    <property type="protein sequence ID" value="TGY79584.1"/>
    <property type="molecule type" value="Genomic_DNA"/>
</dbReference>
<gene>
    <name evidence="1" type="ORF">E5331_06130</name>
</gene>
<proteinExistence type="predicted"/>
<sequence>MALKKPFQTLDTFSMSSMTDVIFLLLIFFMVTSTLIFPAAIDVNLPQSSEQTSLKPITEVYIDAESKLYLVADRNDSIEENSTARPVTRDELLADLLLIQQQDSLRAVALYADSTVAYARVIEVLDLAARNNLRLVLATRSSQK</sequence>
<evidence type="ECO:0000313" key="1">
    <source>
        <dbReference type="EMBL" id="TGY79584.1"/>
    </source>
</evidence>
<organism evidence="1 2">
    <name type="scientific">Lepagella muris</name>
    <dbReference type="NCBI Taxonomy" id="3032870"/>
    <lineage>
        <taxon>Bacteria</taxon>
        <taxon>Pseudomonadati</taxon>
        <taxon>Bacteroidota</taxon>
        <taxon>Bacteroidia</taxon>
        <taxon>Bacteroidales</taxon>
        <taxon>Muribaculaceae</taxon>
        <taxon>Lepagella</taxon>
    </lineage>
</organism>
<reference evidence="1" key="1">
    <citation type="submission" date="2019-04" db="EMBL/GenBank/DDBJ databases">
        <title>Microbes associate with the intestines of laboratory mice.</title>
        <authorList>
            <person name="Navarre W."/>
            <person name="Wong E."/>
            <person name="Huang K."/>
            <person name="Tropini C."/>
            <person name="Ng K."/>
            <person name="Yu B."/>
        </authorList>
    </citation>
    <scope>NUCLEOTIDE SEQUENCE</scope>
    <source>
        <strain evidence="1">NM04_E33</strain>
    </source>
</reference>
<protein>
    <submittedName>
        <fullName evidence="1">Biopolymer transporter ExbD</fullName>
    </submittedName>
</protein>
<accession>A0AC61RHW0</accession>
<name>A0AC61RHW0_9BACT</name>